<dbReference type="AlphaFoldDB" id="A1SXU7"/>
<dbReference type="InterPro" id="IPR016187">
    <property type="entry name" value="CTDL_fold"/>
</dbReference>
<comment type="pathway">
    <text evidence="3">Amino-acid biosynthesis; ergothioneine biosynthesis.</text>
</comment>
<dbReference type="GO" id="GO:0120147">
    <property type="term" value="F:formylglycine-generating oxidase activity"/>
    <property type="evidence" value="ECO:0007669"/>
    <property type="project" value="TreeGrafter"/>
</dbReference>
<dbReference type="InterPro" id="IPR051043">
    <property type="entry name" value="Sulfatase_Mod_Factor_Kinase"/>
</dbReference>
<evidence type="ECO:0008006" key="9">
    <source>
        <dbReference type="Google" id="ProtNLM"/>
    </source>
</evidence>
<dbReference type="SUPFAM" id="SSF56436">
    <property type="entry name" value="C-type lectin-like"/>
    <property type="match status" value="1"/>
</dbReference>
<keyword evidence="1" id="KW-0560">Oxidoreductase</keyword>
<gene>
    <name evidence="7" type="ordered locus">Ping_2592</name>
</gene>
<dbReference type="InterPro" id="IPR005532">
    <property type="entry name" value="SUMF_dom"/>
</dbReference>
<dbReference type="InterPro" id="IPR025714">
    <property type="entry name" value="Methyltranfer_dom"/>
</dbReference>
<evidence type="ECO:0000259" key="5">
    <source>
        <dbReference type="Pfam" id="PF12867"/>
    </source>
</evidence>
<dbReference type="Proteomes" id="UP000000639">
    <property type="component" value="Chromosome"/>
</dbReference>
<sequence>MTIKQLKTPLLTGTSVAQKRAELKQYYANTVHTYESLFSLINNDDAYYLRPEPLRHPLIFYFGHTATFYVNKLMLGKFIDKRINQKLEAICAVGVDEMSWDDLNGTHYDWPKVDEIIEYRRQVFALVNDLIDNMEISLPICKGSLAWVMLMGCEHERIHLETSSVIMRMLPVKDLTSNQDWLACTSAGAAPENTLLAVEGKALTLGRADDHQTYGWDNEYGQTKVQVEPFKASKFVVSNGEFIEFIEAGGYQNKSYWSEEGQQWLAFKQAKMPRFWSEINNQYWQRNLLNEIPLPLNWPVEVNYLEAKAFCNWKNSSSEHYIRMPTEAEWYCLRDMVDSDLTNWRQAPGNINLEYFASSSPVDQFSENDFFDLLGNVWQWTESAIDGFEGFQVDPLYDDFSTPTFDGQHNLIKGGSWISTGNEAIKHARYAFRRHFFQHAGFRYIESVSETIPTIPVNQYVTDKKICTELEAHFGDNYLGLGNYSVTLARYVLKQLNNFSIAKGKLLDLGCSVGRCSFELSPYFEAVDSVDFSAQSIPYSVQLQQGKTVRYELEKEGELVDFKEINLNSAGLNANYRNIHFKQGDPSNLKASFDDYDVIIAQQVLEQNYDPLQFLRTISGSLKEGGILILASAYDFNPEIKPEKRFSGKKVNGENFTGFDAVQQALSAQFSLVASENIAKPSRHCARKFTVTNQHITLWKKLV</sequence>
<name>A1SXU7_PSYIN</name>
<keyword evidence="2" id="KW-0408">Iron</keyword>
<evidence type="ECO:0000259" key="4">
    <source>
        <dbReference type="Pfam" id="PF03781"/>
    </source>
</evidence>
<evidence type="ECO:0000259" key="6">
    <source>
        <dbReference type="Pfam" id="PF13847"/>
    </source>
</evidence>
<evidence type="ECO:0000313" key="7">
    <source>
        <dbReference type="EMBL" id="ABM04312.1"/>
    </source>
</evidence>
<dbReference type="Gene3D" id="3.90.1580.10">
    <property type="entry name" value="paralog of FGE (formylglycine-generating enzyme)"/>
    <property type="match status" value="1"/>
</dbReference>
<dbReference type="STRING" id="357804.Ping_2592"/>
<feature type="domain" description="Sulfatase-modifying factor enzyme-like" evidence="4">
    <location>
        <begin position="197"/>
        <end position="444"/>
    </location>
</feature>
<dbReference type="HOGENOM" id="CLU_019343_0_0_6"/>
<reference evidence="7 8" key="1">
    <citation type="submission" date="2007-01" db="EMBL/GenBank/DDBJ databases">
        <title>Complete sequence of Psychromonas ingrahamii 37.</title>
        <authorList>
            <consortium name="US DOE Joint Genome Institute"/>
            <person name="Copeland A."/>
            <person name="Lucas S."/>
            <person name="Lapidus A."/>
            <person name="Barry K."/>
            <person name="Detter J.C."/>
            <person name="Glavina del Rio T."/>
            <person name="Hammon N."/>
            <person name="Israni S."/>
            <person name="Dalin E."/>
            <person name="Tice H."/>
            <person name="Pitluck S."/>
            <person name="Thompson L.S."/>
            <person name="Brettin T."/>
            <person name="Bruce D."/>
            <person name="Han C."/>
            <person name="Tapia R."/>
            <person name="Schmutz J."/>
            <person name="Larimer F."/>
            <person name="Land M."/>
            <person name="Hauser L."/>
            <person name="Kyrpides N."/>
            <person name="Ivanova N."/>
            <person name="Staley J."/>
            <person name="Richardson P."/>
        </authorList>
    </citation>
    <scope>NUCLEOTIDE SEQUENCE [LARGE SCALE GENOMIC DNA]</scope>
    <source>
        <strain evidence="7 8">37</strain>
    </source>
</reference>
<dbReference type="NCBIfam" id="TIGR04344">
    <property type="entry name" value="ovoA_Nterm"/>
    <property type="match status" value="1"/>
</dbReference>
<feature type="domain" description="Methyltransferase" evidence="6">
    <location>
        <begin position="505"/>
        <end position="645"/>
    </location>
</feature>
<proteinExistence type="predicted"/>
<dbReference type="InterPro" id="IPR042095">
    <property type="entry name" value="SUMF_sf"/>
</dbReference>
<dbReference type="NCBIfam" id="TIGR04345">
    <property type="entry name" value="ovoA_Cterm"/>
    <property type="match status" value="1"/>
</dbReference>
<dbReference type="eggNOG" id="COG2227">
    <property type="taxonomic scope" value="Bacteria"/>
</dbReference>
<evidence type="ECO:0000256" key="3">
    <source>
        <dbReference type="ARBA" id="ARBA00037882"/>
    </source>
</evidence>
<organism evidence="7 8">
    <name type="scientific">Psychromonas ingrahamii (strain DSM 17664 / CCUG 51855 / 37)</name>
    <dbReference type="NCBI Taxonomy" id="357804"/>
    <lineage>
        <taxon>Bacteria</taxon>
        <taxon>Pseudomonadati</taxon>
        <taxon>Pseudomonadota</taxon>
        <taxon>Gammaproteobacteria</taxon>
        <taxon>Alteromonadales</taxon>
        <taxon>Psychromonadaceae</taxon>
        <taxon>Psychromonas</taxon>
    </lineage>
</organism>
<dbReference type="Pfam" id="PF13847">
    <property type="entry name" value="Methyltransf_31"/>
    <property type="match status" value="1"/>
</dbReference>
<dbReference type="RefSeq" id="WP_011770870.1">
    <property type="nucleotide sequence ID" value="NC_008709.1"/>
</dbReference>
<evidence type="ECO:0000256" key="1">
    <source>
        <dbReference type="ARBA" id="ARBA00023002"/>
    </source>
</evidence>
<dbReference type="FunFam" id="3.90.1580.10:FF:000006">
    <property type="entry name" value="Generic methyltransferase, putative"/>
    <property type="match status" value="1"/>
</dbReference>
<protein>
    <recommendedName>
        <fullName evidence="9">SAM-dependent methyltransferase</fullName>
    </recommendedName>
</protein>
<dbReference type="EMBL" id="CP000510">
    <property type="protein sequence ID" value="ABM04312.1"/>
    <property type="molecule type" value="Genomic_DNA"/>
</dbReference>
<dbReference type="InterPro" id="IPR029063">
    <property type="entry name" value="SAM-dependent_MTases_sf"/>
</dbReference>
<accession>A1SXU7</accession>
<dbReference type="PANTHER" id="PTHR23150:SF26">
    <property type="entry name" value="GENERIC METHYLTRANSFERASE"/>
    <property type="match status" value="1"/>
</dbReference>
<dbReference type="SUPFAM" id="SSF53335">
    <property type="entry name" value="S-adenosyl-L-methionine-dependent methyltransferases"/>
    <property type="match status" value="1"/>
</dbReference>
<evidence type="ECO:0000256" key="2">
    <source>
        <dbReference type="ARBA" id="ARBA00023004"/>
    </source>
</evidence>
<dbReference type="CDD" id="cd02440">
    <property type="entry name" value="AdoMet_MTases"/>
    <property type="match status" value="1"/>
</dbReference>
<dbReference type="InterPro" id="IPR027577">
    <property type="entry name" value="OvoA_Nterm"/>
</dbReference>
<dbReference type="eggNOG" id="COG1262">
    <property type="taxonomic scope" value="Bacteria"/>
</dbReference>
<dbReference type="Pfam" id="PF03781">
    <property type="entry name" value="FGE-sulfatase"/>
    <property type="match status" value="1"/>
</dbReference>
<dbReference type="InterPro" id="IPR027625">
    <property type="entry name" value="OvoA_Cterm"/>
</dbReference>
<dbReference type="OrthoDB" id="9768004at2"/>
<dbReference type="Gene3D" id="3.40.50.150">
    <property type="entry name" value="Vaccinia Virus protein VP39"/>
    <property type="match status" value="1"/>
</dbReference>
<dbReference type="PANTHER" id="PTHR23150">
    <property type="entry name" value="SULFATASE MODIFYING FACTOR 1, 2"/>
    <property type="match status" value="1"/>
</dbReference>
<dbReference type="InterPro" id="IPR024775">
    <property type="entry name" value="DinB-like"/>
</dbReference>
<dbReference type="Pfam" id="PF12867">
    <property type="entry name" value="DinB_2"/>
    <property type="match status" value="1"/>
</dbReference>
<evidence type="ECO:0000313" key="8">
    <source>
        <dbReference type="Proteomes" id="UP000000639"/>
    </source>
</evidence>
<keyword evidence="8" id="KW-1185">Reference proteome</keyword>
<dbReference type="KEGG" id="pin:Ping_2592"/>
<feature type="domain" description="DinB-like" evidence="5">
    <location>
        <begin position="34"/>
        <end position="162"/>
    </location>
</feature>